<dbReference type="SMART" id="SM00028">
    <property type="entry name" value="TPR"/>
    <property type="match status" value="3"/>
</dbReference>
<dbReference type="SMART" id="SM00271">
    <property type="entry name" value="DnaJ"/>
    <property type="match status" value="1"/>
</dbReference>
<evidence type="ECO:0000259" key="4">
    <source>
        <dbReference type="PROSITE" id="PS50076"/>
    </source>
</evidence>
<evidence type="ECO:0000256" key="2">
    <source>
        <dbReference type="ARBA" id="ARBA00022803"/>
    </source>
</evidence>
<feature type="domain" description="J" evidence="4">
    <location>
        <begin position="369"/>
        <end position="437"/>
    </location>
</feature>
<dbReference type="SUPFAM" id="SSF48452">
    <property type="entry name" value="TPR-like"/>
    <property type="match status" value="1"/>
</dbReference>
<evidence type="ECO:0000313" key="5">
    <source>
        <dbReference type="EMBL" id="EAY02229.1"/>
    </source>
</evidence>
<dbReference type="Pfam" id="PF00226">
    <property type="entry name" value="DnaJ"/>
    <property type="match status" value="1"/>
</dbReference>
<gene>
    <name evidence="5" type="ORF">TVAG_438180</name>
</gene>
<accession>A2EYL6</accession>
<dbReference type="EMBL" id="DS113542">
    <property type="protein sequence ID" value="EAY02229.1"/>
    <property type="molecule type" value="Genomic_DNA"/>
</dbReference>
<reference evidence="5" key="2">
    <citation type="journal article" date="2007" name="Science">
        <title>Draft genome sequence of the sexually transmitted pathogen Trichomonas vaginalis.</title>
        <authorList>
            <person name="Carlton J.M."/>
            <person name="Hirt R.P."/>
            <person name="Silva J.C."/>
            <person name="Delcher A.L."/>
            <person name="Schatz M."/>
            <person name="Zhao Q."/>
            <person name="Wortman J.R."/>
            <person name="Bidwell S.L."/>
            <person name="Alsmark U.C.M."/>
            <person name="Besteiro S."/>
            <person name="Sicheritz-Ponten T."/>
            <person name="Noel C.J."/>
            <person name="Dacks J.B."/>
            <person name="Foster P.G."/>
            <person name="Simillion C."/>
            <person name="Van de Peer Y."/>
            <person name="Miranda-Saavedra D."/>
            <person name="Barton G.J."/>
            <person name="Westrop G.D."/>
            <person name="Mueller S."/>
            <person name="Dessi D."/>
            <person name="Fiori P.L."/>
            <person name="Ren Q."/>
            <person name="Paulsen I."/>
            <person name="Zhang H."/>
            <person name="Bastida-Corcuera F.D."/>
            <person name="Simoes-Barbosa A."/>
            <person name="Brown M.T."/>
            <person name="Hayes R.D."/>
            <person name="Mukherjee M."/>
            <person name="Okumura C.Y."/>
            <person name="Schneider R."/>
            <person name="Smith A.J."/>
            <person name="Vanacova S."/>
            <person name="Villalvazo M."/>
            <person name="Haas B.J."/>
            <person name="Pertea M."/>
            <person name="Feldblyum T.V."/>
            <person name="Utterback T.R."/>
            <person name="Shu C.L."/>
            <person name="Osoegawa K."/>
            <person name="de Jong P.J."/>
            <person name="Hrdy I."/>
            <person name="Horvathova L."/>
            <person name="Zubacova Z."/>
            <person name="Dolezal P."/>
            <person name="Malik S.B."/>
            <person name="Logsdon J.M. Jr."/>
            <person name="Henze K."/>
            <person name="Gupta A."/>
            <person name="Wang C.C."/>
            <person name="Dunne R.L."/>
            <person name="Upcroft J.A."/>
            <person name="Upcroft P."/>
            <person name="White O."/>
            <person name="Salzberg S.L."/>
            <person name="Tang P."/>
            <person name="Chiu C.-H."/>
            <person name="Lee Y.-S."/>
            <person name="Embley T.M."/>
            <person name="Coombs G.H."/>
            <person name="Mottram J.C."/>
            <person name="Tachezy J."/>
            <person name="Fraser-Liggett C.M."/>
            <person name="Johnson P.J."/>
        </authorList>
    </citation>
    <scope>NUCLEOTIDE SEQUENCE [LARGE SCALE GENOMIC DNA]</scope>
    <source>
        <strain evidence="5">G3</strain>
    </source>
</reference>
<feature type="compositionally biased region" description="Basic and acidic residues" evidence="3">
    <location>
        <begin position="427"/>
        <end position="438"/>
    </location>
</feature>
<dbReference type="STRING" id="5722.A2EYL6"/>
<dbReference type="InterPro" id="IPR019734">
    <property type="entry name" value="TPR_rpt"/>
</dbReference>
<dbReference type="PANTHER" id="PTHR45188:SF2">
    <property type="entry name" value="DNAJ HOMOLOG SUBFAMILY C MEMBER 7"/>
    <property type="match status" value="1"/>
</dbReference>
<proteinExistence type="predicted"/>
<dbReference type="SUPFAM" id="SSF46565">
    <property type="entry name" value="Chaperone J-domain"/>
    <property type="match status" value="1"/>
</dbReference>
<dbReference type="Gene3D" id="1.10.287.110">
    <property type="entry name" value="DnaJ domain"/>
    <property type="match status" value="1"/>
</dbReference>
<dbReference type="PANTHER" id="PTHR45188">
    <property type="entry name" value="DNAJ PROTEIN P58IPK HOMOLOG"/>
    <property type="match status" value="1"/>
</dbReference>
<organism evidence="5 6">
    <name type="scientific">Trichomonas vaginalis (strain ATCC PRA-98 / G3)</name>
    <dbReference type="NCBI Taxonomy" id="412133"/>
    <lineage>
        <taxon>Eukaryota</taxon>
        <taxon>Metamonada</taxon>
        <taxon>Parabasalia</taxon>
        <taxon>Trichomonadida</taxon>
        <taxon>Trichomonadidae</taxon>
        <taxon>Trichomonas</taxon>
    </lineage>
</organism>
<evidence type="ECO:0000313" key="6">
    <source>
        <dbReference type="Proteomes" id="UP000001542"/>
    </source>
</evidence>
<dbReference type="Pfam" id="PF13181">
    <property type="entry name" value="TPR_8"/>
    <property type="match status" value="2"/>
</dbReference>
<dbReference type="VEuPathDB" id="TrichDB:TVAG_438180"/>
<dbReference type="CDD" id="cd06257">
    <property type="entry name" value="DnaJ"/>
    <property type="match status" value="1"/>
</dbReference>
<keyword evidence="1" id="KW-0677">Repeat</keyword>
<keyword evidence="6" id="KW-1185">Reference proteome</keyword>
<dbReference type="InterPro" id="IPR011990">
    <property type="entry name" value="TPR-like_helical_dom_sf"/>
</dbReference>
<dbReference type="PRINTS" id="PR00625">
    <property type="entry name" value="JDOMAIN"/>
</dbReference>
<dbReference type="PROSITE" id="PS50076">
    <property type="entry name" value="DNAJ_2"/>
    <property type="match status" value="1"/>
</dbReference>
<dbReference type="Proteomes" id="UP000001542">
    <property type="component" value="Unassembled WGS sequence"/>
</dbReference>
<protein>
    <submittedName>
        <fullName evidence="5">DnaJ domain containing protein</fullName>
    </submittedName>
</protein>
<evidence type="ECO:0000256" key="3">
    <source>
        <dbReference type="SAM" id="MobiDB-lite"/>
    </source>
</evidence>
<sequence length="486" mass="56157">MFVFLNYLCYCDVNLLEKARKLVAEHKWFTGKDTTTDLINQVGILDADPELFFLRAQCYFGLDQFKEAVEDLSKALTSTKFDKANMPAAYEIRYQCHLRLGNIDDAEYDASKLSSPDPLIKVRSYKDTLQEIEQYKKKGKYDEALLNYKEILKSCDKAVNLMVEASETALMADDLDYFNEISSQAIQLDSSNLKLLELRGKFFLCENDYDFAKRHFITCAQRAIQASKCPSLNRQNNELKTAYDKFEVAANNSRVEDAYLFSNKAFVIAERNCKNNSKAYLKALSLKTKALVVDNKVSEALEFVNNNLKNYPNSTDLLLEKGDILIKMKDLDEANKCFQQVQQREKNNKRAEKAINDIYDQREKEKKCDYYELLNLSRDCTRTQVRDAVRRAVRKYHPDQYSDPIKKKEMEKIMQHVNRANEILSDPQKKALYDRGEDPDNPGYRPPPEGQQSEQQFFNMGNGQFFTFNGGGFNMGGGRGFKIIFH</sequence>
<dbReference type="Gene3D" id="1.25.40.10">
    <property type="entry name" value="Tetratricopeptide repeat domain"/>
    <property type="match status" value="1"/>
</dbReference>
<dbReference type="SMR" id="A2EYL6"/>
<dbReference type="AlphaFoldDB" id="A2EYL6"/>
<dbReference type="FunCoup" id="A2EYL6">
    <property type="interactions" value="753"/>
</dbReference>
<dbReference type="eggNOG" id="KOG0624">
    <property type="taxonomic scope" value="Eukaryota"/>
</dbReference>
<dbReference type="FunFam" id="1.10.287.110:FF:000287">
    <property type="entry name" value="DnaJ domain containing protein"/>
    <property type="match status" value="1"/>
</dbReference>
<dbReference type="KEGG" id="tva:4760068"/>
<evidence type="ECO:0000256" key="1">
    <source>
        <dbReference type="ARBA" id="ARBA00022737"/>
    </source>
</evidence>
<dbReference type="InParanoid" id="A2EYL6"/>
<dbReference type="OrthoDB" id="1726119at2759"/>
<feature type="region of interest" description="Disordered" evidence="3">
    <location>
        <begin position="420"/>
        <end position="455"/>
    </location>
</feature>
<reference evidence="5" key="1">
    <citation type="submission" date="2006-10" db="EMBL/GenBank/DDBJ databases">
        <authorList>
            <person name="Amadeo P."/>
            <person name="Zhao Q."/>
            <person name="Wortman J."/>
            <person name="Fraser-Liggett C."/>
            <person name="Carlton J."/>
        </authorList>
    </citation>
    <scope>NUCLEOTIDE SEQUENCE</scope>
    <source>
        <strain evidence="5">G3</strain>
    </source>
</reference>
<dbReference type="InterPro" id="IPR036869">
    <property type="entry name" value="J_dom_sf"/>
</dbReference>
<keyword evidence="2" id="KW-0802">TPR repeat</keyword>
<dbReference type="RefSeq" id="XP_001314567.1">
    <property type="nucleotide sequence ID" value="XM_001314539.1"/>
</dbReference>
<dbReference type="FunFam" id="1.25.40.10:FF:000258">
    <property type="entry name" value="DnaJ domain containing protein"/>
    <property type="match status" value="1"/>
</dbReference>
<dbReference type="OMA" id="PFAHFQH"/>
<dbReference type="InterPro" id="IPR001623">
    <property type="entry name" value="DnaJ_domain"/>
</dbReference>
<dbReference type="VEuPathDB" id="TrichDB:TVAGG3_0672540"/>
<name>A2EYL6_TRIV3</name>